<dbReference type="AlphaFoldDB" id="A0A221KJN3"/>
<keyword evidence="9" id="KW-0902">Two-component regulatory system</keyword>
<dbReference type="EMBL" id="CP022424">
    <property type="protein sequence ID" value="ASM79185.1"/>
    <property type="molecule type" value="Genomic_DNA"/>
</dbReference>
<dbReference type="SUPFAM" id="SSF55874">
    <property type="entry name" value="ATPase domain of HSP90 chaperone/DNA topoisomerase II/histidine kinase"/>
    <property type="match status" value="1"/>
</dbReference>
<dbReference type="Proteomes" id="UP000199729">
    <property type="component" value="Plasmid pVF1"/>
</dbReference>
<geneLocation type="plasmid" evidence="15">
    <name>pvf1</name>
</geneLocation>
<comment type="catalytic activity">
    <reaction evidence="1">
        <text>ATP + protein L-histidine = ADP + protein N-phospho-L-histidine.</text>
        <dbReference type="EC" id="2.7.13.3"/>
    </reaction>
</comment>
<dbReference type="InterPro" id="IPR050428">
    <property type="entry name" value="TCS_sensor_his_kinase"/>
</dbReference>
<evidence type="ECO:0000256" key="10">
    <source>
        <dbReference type="ARBA" id="ARBA00023136"/>
    </source>
</evidence>
<dbReference type="InterPro" id="IPR003660">
    <property type="entry name" value="HAMP_dom"/>
</dbReference>
<evidence type="ECO:0000256" key="5">
    <source>
        <dbReference type="ARBA" id="ARBA00022679"/>
    </source>
</evidence>
<dbReference type="CDD" id="cd00082">
    <property type="entry name" value="HisKA"/>
    <property type="match status" value="1"/>
</dbReference>
<evidence type="ECO:0000256" key="3">
    <source>
        <dbReference type="ARBA" id="ARBA00012438"/>
    </source>
</evidence>
<accession>A0A221KJN3</accession>
<evidence type="ECO:0000256" key="11">
    <source>
        <dbReference type="SAM" id="Phobius"/>
    </source>
</evidence>
<dbReference type="InterPro" id="IPR036097">
    <property type="entry name" value="HisK_dim/P_sf"/>
</dbReference>
<dbReference type="GO" id="GO:0000155">
    <property type="term" value="F:phosphorelay sensor kinase activity"/>
    <property type="evidence" value="ECO:0007669"/>
    <property type="project" value="InterPro"/>
</dbReference>
<keyword evidence="6 11" id="KW-0812">Transmembrane</keyword>
<dbReference type="Gene3D" id="1.10.287.130">
    <property type="match status" value="1"/>
</dbReference>
<evidence type="ECO:0000256" key="2">
    <source>
        <dbReference type="ARBA" id="ARBA00004429"/>
    </source>
</evidence>
<dbReference type="InterPro" id="IPR004358">
    <property type="entry name" value="Sig_transdc_His_kin-like_C"/>
</dbReference>
<keyword evidence="15" id="KW-1185">Reference proteome</keyword>
<evidence type="ECO:0000259" key="13">
    <source>
        <dbReference type="PROSITE" id="PS50885"/>
    </source>
</evidence>
<feature type="domain" description="HAMP" evidence="13">
    <location>
        <begin position="191"/>
        <end position="243"/>
    </location>
</feature>
<dbReference type="Pfam" id="PF00672">
    <property type="entry name" value="HAMP"/>
    <property type="match status" value="1"/>
</dbReference>
<dbReference type="KEGG" id="vff:VITFI_CDS3408"/>
<keyword evidence="7 14" id="KW-0418">Kinase</keyword>
<dbReference type="InterPro" id="IPR003594">
    <property type="entry name" value="HATPase_dom"/>
</dbReference>
<dbReference type="CDD" id="cd06225">
    <property type="entry name" value="HAMP"/>
    <property type="match status" value="1"/>
</dbReference>
<dbReference type="SMART" id="SM00388">
    <property type="entry name" value="HisKA"/>
    <property type="match status" value="1"/>
</dbReference>
<evidence type="ECO:0000256" key="1">
    <source>
        <dbReference type="ARBA" id="ARBA00000085"/>
    </source>
</evidence>
<evidence type="ECO:0000256" key="4">
    <source>
        <dbReference type="ARBA" id="ARBA00022553"/>
    </source>
</evidence>
<proteinExistence type="predicted"/>
<protein>
    <recommendedName>
        <fullName evidence="3">histidine kinase</fullName>
        <ecNumber evidence="3">2.7.13.3</ecNumber>
    </recommendedName>
</protein>
<dbReference type="Pfam" id="PF02518">
    <property type="entry name" value="HATPase_c"/>
    <property type="match status" value="1"/>
</dbReference>
<dbReference type="GO" id="GO:0005886">
    <property type="term" value="C:plasma membrane"/>
    <property type="evidence" value="ECO:0007669"/>
    <property type="project" value="UniProtKB-SubCell"/>
</dbReference>
<reference evidence="14 15" key="1">
    <citation type="submission" date="2017-07" db="EMBL/GenBank/DDBJ databases">
        <title>Complete Genome Sequence of the cosmetic ferment Vitreoscilla filiformis (ATCC15551).</title>
        <authorList>
            <person name="Contreras S."/>
            <person name="Sagory-Zalkind P."/>
            <person name="Blanquart H."/>
            <person name="Iltis A."/>
            <person name="Morand S.C."/>
        </authorList>
    </citation>
    <scope>NUCLEOTIDE SEQUENCE [LARGE SCALE GENOMIC DNA]</scope>
    <source>
        <strain evidence="14 15">ATCC 15551</strain>
        <plasmid evidence="15">Plasmid pvf1</plasmid>
    </source>
</reference>
<comment type="subcellular location">
    <subcellularLocation>
        <location evidence="2">Cell inner membrane</location>
        <topology evidence="2">Multi-pass membrane protein</topology>
    </subcellularLocation>
</comment>
<feature type="domain" description="Histidine kinase" evidence="12">
    <location>
        <begin position="251"/>
        <end position="467"/>
    </location>
</feature>
<dbReference type="PROSITE" id="PS50109">
    <property type="entry name" value="HIS_KIN"/>
    <property type="match status" value="1"/>
</dbReference>
<dbReference type="RefSeq" id="WP_089418344.1">
    <property type="nucleotide sequence ID" value="NZ_CP022424.1"/>
</dbReference>
<dbReference type="PRINTS" id="PR00344">
    <property type="entry name" value="BCTRLSENSOR"/>
</dbReference>
<keyword evidence="5" id="KW-0808">Transferase</keyword>
<dbReference type="Gene3D" id="3.30.565.10">
    <property type="entry name" value="Histidine kinase-like ATPase, C-terminal domain"/>
    <property type="match status" value="1"/>
</dbReference>
<evidence type="ECO:0000313" key="15">
    <source>
        <dbReference type="Proteomes" id="UP000199729"/>
    </source>
</evidence>
<dbReference type="InterPro" id="IPR003661">
    <property type="entry name" value="HisK_dim/P_dom"/>
</dbReference>
<keyword evidence="14" id="KW-0614">Plasmid</keyword>
<dbReference type="PANTHER" id="PTHR45436:SF5">
    <property type="entry name" value="SENSOR HISTIDINE KINASE TRCS"/>
    <property type="match status" value="1"/>
</dbReference>
<sequence>MKRPGLTWQLFLAVLATATLVTIAMGAAAQFNFSRGFIGYLNQQATEQMEAALPRLQRAFVERGHGSWEFVRERPGAWFRLMEPEPEREGATPWEGRLDQIAPHLLGLGRRLALLDAQRQLVIGYPRVFANSQQREIVVEGRTVGWVVLAPVESVTDAAALQFGHEQRHALVVMGGVSVLLAALIAWWVARVLLAPVREVARATHRLAAGHYDTRVSVRSQDEIGQLAQDFNQLAHTLARNEQMRRDAMADISHELRTPLAVLRGEIEAMQDGIHPLTPHSLGVLHAEVETLTQLVNDLHQLALADVGALHYRKEDVALGPLVAQQADAFAARCAERDLRLEVSLPADDVIVHADPARLCQLLHNLLDNAVRYTDPGGTVRVRLTLLEPTQARIEVADSAPGVAPELLARLFERFFRAEASRTRASGGSGLGLAIGRSIVEAHGGTIEATPSPLGGVCIGVNLPRAVGGMTA</sequence>
<dbReference type="InterPro" id="IPR036890">
    <property type="entry name" value="HATPase_C_sf"/>
</dbReference>
<evidence type="ECO:0000313" key="14">
    <source>
        <dbReference type="EMBL" id="ASM79185.1"/>
    </source>
</evidence>
<dbReference type="OrthoDB" id="9786919at2"/>
<evidence type="ECO:0000256" key="7">
    <source>
        <dbReference type="ARBA" id="ARBA00022777"/>
    </source>
</evidence>
<keyword evidence="4" id="KW-0597">Phosphoprotein</keyword>
<dbReference type="SMART" id="SM00304">
    <property type="entry name" value="HAMP"/>
    <property type="match status" value="1"/>
</dbReference>
<keyword evidence="10 11" id="KW-0472">Membrane</keyword>
<dbReference type="Pfam" id="PF00512">
    <property type="entry name" value="HisKA"/>
    <property type="match status" value="1"/>
</dbReference>
<dbReference type="FunFam" id="3.30.565.10:FF:000006">
    <property type="entry name" value="Sensor histidine kinase WalK"/>
    <property type="match status" value="1"/>
</dbReference>
<evidence type="ECO:0000259" key="12">
    <source>
        <dbReference type="PROSITE" id="PS50109"/>
    </source>
</evidence>
<evidence type="ECO:0000256" key="8">
    <source>
        <dbReference type="ARBA" id="ARBA00022989"/>
    </source>
</evidence>
<dbReference type="EC" id="2.7.13.3" evidence="3"/>
<dbReference type="PANTHER" id="PTHR45436">
    <property type="entry name" value="SENSOR HISTIDINE KINASE YKOH"/>
    <property type="match status" value="1"/>
</dbReference>
<keyword evidence="8 11" id="KW-1133">Transmembrane helix</keyword>
<dbReference type="PROSITE" id="PS50885">
    <property type="entry name" value="HAMP"/>
    <property type="match status" value="1"/>
</dbReference>
<dbReference type="SUPFAM" id="SSF158472">
    <property type="entry name" value="HAMP domain-like"/>
    <property type="match status" value="1"/>
</dbReference>
<evidence type="ECO:0000256" key="9">
    <source>
        <dbReference type="ARBA" id="ARBA00023012"/>
    </source>
</evidence>
<dbReference type="InterPro" id="IPR005467">
    <property type="entry name" value="His_kinase_dom"/>
</dbReference>
<organism evidence="14 15">
    <name type="scientific">Vitreoscilla filiformis</name>
    <dbReference type="NCBI Taxonomy" id="63"/>
    <lineage>
        <taxon>Bacteria</taxon>
        <taxon>Pseudomonadati</taxon>
        <taxon>Pseudomonadota</taxon>
        <taxon>Betaproteobacteria</taxon>
        <taxon>Neisseriales</taxon>
        <taxon>Neisseriaceae</taxon>
        <taxon>Vitreoscilla</taxon>
    </lineage>
</organism>
<dbReference type="SUPFAM" id="SSF47384">
    <property type="entry name" value="Homodimeric domain of signal transducing histidine kinase"/>
    <property type="match status" value="1"/>
</dbReference>
<feature type="transmembrane region" description="Helical" evidence="11">
    <location>
        <begin position="170"/>
        <end position="190"/>
    </location>
</feature>
<dbReference type="Gene3D" id="6.10.340.10">
    <property type="match status" value="1"/>
</dbReference>
<dbReference type="SMART" id="SM00387">
    <property type="entry name" value="HATPase_c"/>
    <property type="match status" value="1"/>
</dbReference>
<name>A0A221KJN3_VITFI</name>
<gene>
    <name evidence="14" type="ORF">VITFI_CDS3408</name>
</gene>
<evidence type="ECO:0000256" key="6">
    <source>
        <dbReference type="ARBA" id="ARBA00022692"/>
    </source>
</evidence>